<keyword evidence="3" id="KW-0238">DNA-binding</keyword>
<gene>
    <name evidence="6" type="ORF">HTY61_08940</name>
</gene>
<sequence length="121" mass="13926">MQIGTLSKRTGVSVRMLRYYEQEGLLAPRRRPSGYRDYDKEDEDVVRRIRLLSEAGLKLDFIRRFLPCVRGDAPEFEPCSDLLAAMRREIDALDERIESLRESRRVLDGYLASMTVNGDGG</sequence>
<evidence type="ECO:0000256" key="4">
    <source>
        <dbReference type="ARBA" id="ARBA00023163"/>
    </source>
</evidence>
<dbReference type="PRINTS" id="PR00040">
    <property type="entry name" value="HTHMERR"/>
</dbReference>
<name>A0A6N1VHU7_9HYPH</name>
<evidence type="ECO:0000256" key="3">
    <source>
        <dbReference type="ARBA" id="ARBA00023125"/>
    </source>
</evidence>
<proteinExistence type="predicted"/>
<dbReference type="Pfam" id="PF13411">
    <property type="entry name" value="MerR_1"/>
    <property type="match status" value="1"/>
</dbReference>
<reference evidence="6 7" key="1">
    <citation type="submission" date="2020-06" db="EMBL/GenBank/DDBJ databases">
        <title>Oricola thermophila sp. nov. isolated from a tidal sediments.</title>
        <authorList>
            <person name="Kwon K.K."/>
            <person name="Yang S.-H."/>
            <person name="Park M.-J."/>
        </authorList>
    </citation>
    <scope>NUCLEOTIDE SEQUENCE [LARGE SCALE GENOMIC DNA]</scope>
    <source>
        <strain evidence="6 7">MEBiC13590</strain>
    </source>
</reference>
<dbReference type="PROSITE" id="PS50937">
    <property type="entry name" value="HTH_MERR_2"/>
    <property type="match status" value="1"/>
</dbReference>
<evidence type="ECO:0000256" key="1">
    <source>
        <dbReference type="ARBA" id="ARBA00022491"/>
    </source>
</evidence>
<dbReference type="Gene3D" id="1.10.1660.10">
    <property type="match status" value="1"/>
</dbReference>
<dbReference type="RefSeq" id="WP_175276460.1">
    <property type="nucleotide sequence ID" value="NZ_CP054836.1"/>
</dbReference>
<evidence type="ECO:0000313" key="6">
    <source>
        <dbReference type="EMBL" id="QKV18567.1"/>
    </source>
</evidence>
<dbReference type="AlphaFoldDB" id="A0A6N1VHU7"/>
<evidence type="ECO:0000259" key="5">
    <source>
        <dbReference type="PROSITE" id="PS50937"/>
    </source>
</evidence>
<dbReference type="SMART" id="SM00422">
    <property type="entry name" value="HTH_MERR"/>
    <property type="match status" value="1"/>
</dbReference>
<dbReference type="EMBL" id="CP054836">
    <property type="protein sequence ID" value="QKV18567.1"/>
    <property type="molecule type" value="Genomic_DNA"/>
</dbReference>
<dbReference type="PANTHER" id="PTHR30204">
    <property type="entry name" value="REDOX-CYCLING DRUG-SENSING TRANSCRIPTIONAL ACTIVATOR SOXR"/>
    <property type="match status" value="1"/>
</dbReference>
<dbReference type="PANTHER" id="PTHR30204:SF69">
    <property type="entry name" value="MERR-FAMILY TRANSCRIPTIONAL REGULATOR"/>
    <property type="match status" value="1"/>
</dbReference>
<protein>
    <submittedName>
        <fullName evidence="6">MerR family transcriptional regulator</fullName>
    </submittedName>
</protein>
<dbReference type="InterPro" id="IPR047057">
    <property type="entry name" value="MerR_fam"/>
</dbReference>
<dbReference type="KEGG" id="orm:HTY61_08940"/>
<dbReference type="GO" id="GO:0003677">
    <property type="term" value="F:DNA binding"/>
    <property type="evidence" value="ECO:0007669"/>
    <property type="project" value="UniProtKB-KW"/>
</dbReference>
<organism evidence="6 7">
    <name type="scientific">Oricola thermophila</name>
    <dbReference type="NCBI Taxonomy" id="2742145"/>
    <lineage>
        <taxon>Bacteria</taxon>
        <taxon>Pseudomonadati</taxon>
        <taxon>Pseudomonadota</taxon>
        <taxon>Alphaproteobacteria</taxon>
        <taxon>Hyphomicrobiales</taxon>
        <taxon>Ahrensiaceae</taxon>
        <taxon>Oricola</taxon>
    </lineage>
</organism>
<keyword evidence="7" id="KW-1185">Reference proteome</keyword>
<accession>A0A6N1VHU7</accession>
<dbReference type="InterPro" id="IPR009061">
    <property type="entry name" value="DNA-bd_dom_put_sf"/>
</dbReference>
<keyword evidence="2" id="KW-0805">Transcription regulation</keyword>
<dbReference type="PROSITE" id="PS00552">
    <property type="entry name" value="HTH_MERR_1"/>
    <property type="match status" value="1"/>
</dbReference>
<dbReference type="InterPro" id="IPR000551">
    <property type="entry name" value="MerR-type_HTH_dom"/>
</dbReference>
<feature type="domain" description="HTH merR-type" evidence="5">
    <location>
        <begin position="1"/>
        <end position="68"/>
    </location>
</feature>
<keyword evidence="4" id="KW-0804">Transcription</keyword>
<dbReference type="CDD" id="cd01282">
    <property type="entry name" value="HTH_MerR-like_sg3"/>
    <property type="match status" value="1"/>
</dbReference>
<dbReference type="GO" id="GO:0003700">
    <property type="term" value="F:DNA-binding transcription factor activity"/>
    <property type="evidence" value="ECO:0007669"/>
    <property type="project" value="InterPro"/>
</dbReference>
<keyword evidence="1" id="KW-0678">Repressor</keyword>
<evidence type="ECO:0000256" key="2">
    <source>
        <dbReference type="ARBA" id="ARBA00023015"/>
    </source>
</evidence>
<dbReference type="SUPFAM" id="SSF46955">
    <property type="entry name" value="Putative DNA-binding domain"/>
    <property type="match status" value="1"/>
</dbReference>
<evidence type="ECO:0000313" key="7">
    <source>
        <dbReference type="Proteomes" id="UP000509367"/>
    </source>
</evidence>
<dbReference type="Proteomes" id="UP000509367">
    <property type="component" value="Chromosome"/>
</dbReference>